<protein>
    <submittedName>
        <fullName evidence="1">Uncharacterized protein</fullName>
    </submittedName>
</protein>
<dbReference type="Proteomes" id="UP000008782">
    <property type="component" value="Unassembled WGS sequence"/>
</dbReference>
<name>E3QT13_COLGM</name>
<sequence>MHHNMVFKVEMTNKSDDAPNLVAARIADKAYSQNRFLGADGSAVSKRGCG</sequence>
<keyword evidence="2" id="KW-1185">Reference proteome</keyword>
<proteinExistence type="predicted"/>
<reference evidence="2" key="1">
    <citation type="journal article" date="2012" name="Nat. Genet.">
        <title>Lifestyle transitions in plant pathogenic Colletotrichum fungi deciphered by genome and transcriptome analyses.</title>
        <authorList>
            <person name="O'Connell R.J."/>
            <person name="Thon M.R."/>
            <person name="Hacquard S."/>
            <person name="Amyotte S.G."/>
            <person name="Kleemann J."/>
            <person name="Torres M.F."/>
            <person name="Damm U."/>
            <person name="Buiate E.A."/>
            <person name="Epstein L."/>
            <person name="Alkan N."/>
            <person name="Altmueller J."/>
            <person name="Alvarado-Balderrama L."/>
            <person name="Bauser C.A."/>
            <person name="Becker C."/>
            <person name="Birren B.W."/>
            <person name="Chen Z."/>
            <person name="Choi J."/>
            <person name="Crouch J.A."/>
            <person name="Duvick J.P."/>
            <person name="Farman M.A."/>
            <person name="Gan P."/>
            <person name="Heiman D."/>
            <person name="Henrissat B."/>
            <person name="Howard R.J."/>
            <person name="Kabbage M."/>
            <person name="Koch C."/>
            <person name="Kracher B."/>
            <person name="Kubo Y."/>
            <person name="Law A.D."/>
            <person name="Lebrun M.-H."/>
            <person name="Lee Y.-H."/>
            <person name="Miyara I."/>
            <person name="Moore N."/>
            <person name="Neumann U."/>
            <person name="Nordstroem K."/>
            <person name="Panaccione D.G."/>
            <person name="Panstruga R."/>
            <person name="Place M."/>
            <person name="Proctor R.H."/>
            <person name="Prusky D."/>
            <person name="Rech G."/>
            <person name="Reinhardt R."/>
            <person name="Rollins J.A."/>
            <person name="Rounsley S."/>
            <person name="Schardl C.L."/>
            <person name="Schwartz D.C."/>
            <person name="Shenoy N."/>
            <person name="Shirasu K."/>
            <person name="Sikhakolli U.R."/>
            <person name="Stueber K."/>
            <person name="Sukno S.A."/>
            <person name="Sweigard J.A."/>
            <person name="Takano Y."/>
            <person name="Takahara H."/>
            <person name="Trail F."/>
            <person name="van der Does H.C."/>
            <person name="Voll L.M."/>
            <person name="Will I."/>
            <person name="Young S."/>
            <person name="Zeng Q."/>
            <person name="Zhang J."/>
            <person name="Zhou S."/>
            <person name="Dickman M.B."/>
            <person name="Schulze-Lefert P."/>
            <person name="Ver Loren van Themaat E."/>
            <person name="Ma L.-J."/>
            <person name="Vaillancourt L.J."/>
        </authorList>
    </citation>
    <scope>NUCLEOTIDE SEQUENCE [LARGE SCALE GENOMIC DNA]</scope>
    <source>
        <strain evidence="2">M1.001 / M2 / FGSC 10212</strain>
    </source>
</reference>
<organism evidence="2">
    <name type="scientific">Colletotrichum graminicola (strain M1.001 / M2 / FGSC 10212)</name>
    <name type="common">Maize anthracnose fungus</name>
    <name type="synonym">Glomerella graminicola</name>
    <dbReference type="NCBI Taxonomy" id="645133"/>
    <lineage>
        <taxon>Eukaryota</taxon>
        <taxon>Fungi</taxon>
        <taxon>Dikarya</taxon>
        <taxon>Ascomycota</taxon>
        <taxon>Pezizomycotina</taxon>
        <taxon>Sordariomycetes</taxon>
        <taxon>Hypocreomycetidae</taxon>
        <taxon>Glomerellales</taxon>
        <taxon>Glomerellaceae</taxon>
        <taxon>Colletotrichum</taxon>
        <taxon>Colletotrichum graminicola species complex</taxon>
    </lineage>
</organism>
<dbReference type="EMBL" id="GG697375">
    <property type="protein sequence ID" value="EFQ34001.1"/>
    <property type="molecule type" value="Genomic_DNA"/>
</dbReference>
<evidence type="ECO:0000313" key="2">
    <source>
        <dbReference type="Proteomes" id="UP000008782"/>
    </source>
</evidence>
<dbReference type="VEuPathDB" id="FungiDB:GLRG_09145"/>
<dbReference type="RefSeq" id="XP_008098021.1">
    <property type="nucleotide sequence ID" value="XM_008099830.1"/>
</dbReference>
<dbReference type="OrthoDB" id="10679456at2759"/>
<dbReference type="AlphaFoldDB" id="E3QT13"/>
<dbReference type="GeneID" id="24414510"/>
<gene>
    <name evidence="1" type="ORF">GLRG_09145</name>
</gene>
<accession>E3QT13</accession>
<dbReference type="HOGENOM" id="CLU_3124938_0_0_1"/>
<evidence type="ECO:0000313" key="1">
    <source>
        <dbReference type="EMBL" id="EFQ34001.1"/>
    </source>
</evidence>